<reference evidence="1" key="1">
    <citation type="submission" date="2014-09" db="EMBL/GenBank/DDBJ databases">
        <authorList>
            <person name="Magalhaes I.L.F."/>
            <person name="Oliveira U."/>
            <person name="Santos F.R."/>
            <person name="Vidigal T.H.D.A."/>
            <person name="Brescovit A.D."/>
            <person name="Santos A.J."/>
        </authorList>
    </citation>
    <scope>NUCLEOTIDE SEQUENCE</scope>
    <source>
        <tissue evidence="1">Shoot tissue taken approximately 20 cm above the soil surface</tissue>
    </source>
</reference>
<proteinExistence type="predicted"/>
<dbReference type="AlphaFoldDB" id="A0A0A9E530"/>
<sequence length="79" mass="9127">MECKSRPLHPEMHTSIDGSLLIVFLDWICRSHQCTTIFLYMTTHHASFRSISAIKFQYLNFDVGVTVFEIGCSHYMLAV</sequence>
<evidence type="ECO:0000313" key="1">
    <source>
        <dbReference type="EMBL" id="JAD95904.1"/>
    </source>
</evidence>
<name>A0A0A9E530_ARUDO</name>
<protein>
    <submittedName>
        <fullName evidence="1">Uncharacterized protein</fullName>
    </submittedName>
</protein>
<reference evidence="1" key="2">
    <citation type="journal article" date="2015" name="Data Brief">
        <title>Shoot transcriptome of the giant reed, Arundo donax.</title>
        <authorList>
            <person name="Barrero R.A."/>
            <person name="Guerrero F.D."/>
            <person name="Moolhuijzen P."/>
            <person name="Goolsby J.A."/>
            <person name="Tidwell J."/>
            <person name="Bellgard S.E."/>
            <person name="Bellgard M.I."/>
        </authorList>
    </citation>
    <scope>NUCLEOTIDE SEQUENCE</scope>
    <source>
        <tissue evidence="1">Shoot tissue taken approximately 20 cm above the soil surface</tissue>
    </source>
</reference>
<dbReference type="EMBL" id="GBRH01201991">
    <property type="protein sequence ID" value="JAD95904.1"/>
    <property type="molecule type" value="Transcribed_RNA"/>
</dbReference>
<organism evidence="1">
    <name type="scientific">Arundo donax</name>
    <name type="common">Giant reed</name>
    <name type="synonym">Donax arundinaceus</name>
    <dbReference type="NCBI Taxonomy" id="35708"/>
    <lineage>
        <taxon>Eukaryota</taxon>
        <taxon>Viridiplantae</taxon>
        <taxon>Streptophyta</taxon>
        <taxon>Embryophyta</taxon>
        <taxon>Tracheophyta</taxon>
        <taxon>Spermatophyta</taxon>
        <taxon>Magnoliopsida</taxon>
        <taxon>Liliopsida</taxon>
        <taxon>Poales</taxon>
        <taxon>Poaceae</taxon>
        <taxon>PACMAD clade</taxon>
        <taxon>Arundinoideae</taxon>
        <taxon>Arundineae</taxon>
        <taxon>Arundo</taxon>
    </lineage>
</organism>
<accession>A0A0A9E530</accession>